<keyword evidence="2" id="KW-0597">Phosphoprotein</keyword>
<dbReference type="SMART" id="SM01294">
    <property type="entry name" value="PKS_PP_betabranch"/>
    <property type="match status" value="1"/>
</dbReference>
<dbReference type="Pfam" id="PF00550">
    <property type="entry name" value="PP-binding"/>
    <property type="match status" value="1"/>
</dbReference>
<dbReference type="InterPro" id="IPR009081">
    <property type="entry name" value="PP-bd_ACP"/>
</dbReference>
<dbReference type="PROSITE" id="PS00012">
    <property type="entry name" value="PHOSPHOPANTETHEINE"/>
    <property type="match status" value="1"/>
</dbReference>
<dbReference type="PANTHER" id="PTHR43775:SF51">
    <property type="entry name" value="INACTIVE PHENOLPHTHIOCEROL SYNTHESIS POLYKETIDE SYNTHASE TYPE I PKS1-RELATED"/>
    <property type="match status" value="1"/>
</dbReference>
<evidence type="ECO:0000259" key="6">
    <source>
        <dbReference type="PROSITE" id="PS50075"/>
    </source>
</evidence>
<dbReference type="SMART" id="SM00823">
    <property type="entry name" value="PKS_PP"/>
    <property type="match status" value="1"/>
</dbReference>
<dbReference type="InterPro" id="IPR050091">
    <property type="entry name" value="PKS_NRPS_Biosynth_Enz"/>
</dbReference>
<dbReference type="PROSITE" id="PS50075">
    <property type="entry name" value="CARRIER"/>
    <property type="match status" value="1"/>
</dbReference>
<dbReference type="Gene3D" id="3.40.50.720">
    <property type="entry name" value="NAD(P)-binding Rossmann-like Domain"/>
    <property type="match status" value="1"/>
</dbReference>
<gene>
    <name evidence="7" type="ORF">RM590_35200</name>
</gene>
<dbReference type="PANTHER" id="PTHR43775">
    <property type="entry name" value="FATTY ACID SYNTHASE"/>
    <property type="match status" value="1"/>
</dbReference>
<feature type="domain" description="Carrier" evidence="6">
    <location>
        <begin position="103"/>
        <end position="178"/>
    </location>
</feature>
<evidence type="ECO:0000256" key="5">
    <source>
        <dbReference type="SAM" id="MobiDB-lite"/>
    </source>
</evidence>
<dbReference type="InterPro" id="IPR020806">
    <property type="entry name" value="PKS_PP-bd"/>
</dbReference>
<dbReference type="EMBL" id="JAVREL010000046">
    <property type="protein sequence ID" value="MDT0347770.1"/>
    <property type="molecule type" value="Genomic_DNA"/>
</dbReference>
<keyword evidence="8" id="KW-1185">Reference proteome</keyword>
<evidence type="ECO:0000256" key="2">
    <source>
        <dbReference type="ARBA" id="ARBA00022553"/>
    </source>
</evidence>
<dbReference type="Proteomes" id="UP001183246">
    <property type="component" value="Unassembled WGS sequence"/>
</dbReference>
<feature type="region of interest" description="Disordered" evidence="5">
    <location>
        <begin position="226"/>
        <end position="259"/>
    </location>
</feature>
<comment type="caution">
    <text evidence="7">The sequence shown here is derived from an EMBL/GenBank/DDBJ whole genome shotgun (WGS) entry which is preliminary data.</text>
</comment>
<organism evidence="7 8">
    <name type="scientific">Streptomyces litchfieldiae</name>
    <dbReference type="NCBI Taxonomy" id="3075543"/>
    <lineage>
        <taxon>Bacteria</taxon>
        <taxon>Bacillati</taxon>
        <taxon>Actinomycetota</taxon>
        <taxon>Actinomycetes</taxon>
        <taxon>Kitasatosporales</taxon>
        <taxon>Streptomycetaceae</taxon>
        <taxon>Streptomyces</taxon>
    </lineage>
</organism>
<dbReference type="RefSeq" id="WP_311708895.1">
    <property type="nucleotide sequence ID" value="NZ_JAVREL010000046.1"/>
</dbReference>
<evidence type="ECO:0000256" key="4">
    <source>
        <dbReference type="ARBA" id="ARBA00023268"/>
    </source>
</evidence>
<accession>A0ABU2N1W7</accession>
<dbReference type="InterPro" id="IPR036736">
    <property type="entry name" value="ACP-like_sf"/>
</dbReference>
<evidence type="ECO:0000256" key="1">
    <source>
        <dbReference type="ARBA" id="ARBA00022450"/>
    </source>
</evidence>
<proteinExistence type="predicted"/>
<dbReference type="InterPro" id="IPR006162">
    <property type="entry name" value="Ppantetheine_attach_site"/>
</dbReference>
<name>A0ABU2N1W7_9ACTN</name>
<reference evidence="8" key="1">
    <citation type="submission" date="2023-07" db="EMBL/GenBank/DDBJ databases">
        <title>30 novel species of actinomycetes from the DSMZ collection.</title>
        <authorList>
            <person name="Nouioui I."/>
        </authorList>
    </citation>
    <scope>NUCLEOTIDE SEQUENCE [LARGE SCALE GENOMIC DNA]</scope>
    <source>
        <strain evidence="8">DSM 44938</strain>
    </source>
</reference>
<dbReference type="SUPFAM" id="SSF47336">
    <property type="entry name" value="ACP-like"/>
    <property type="match status" value="1"/>
</dbReference>
<evidence type="ECO:0000256" key="3">
    <source>
        <dbReference type="ARBA" id="ARBA00022679"/>
    </source>
</evidence>
<sequence length="259" mass="27285">MAGALDDADRARMARGGLLPMPAPRALALLGAAENAGEPLLVPAALDLARLRAQGGSAEPPELLRDLIRPAPGRRAAAAGIEPDGAQALAARLARLSAPARRDLLLDLVRGHASAVLGHTGADTVEPERPFREIGFDSLTAVELRNRLTAETGLALPATLIFDHPTPEVLADRLHDDLTPEGGAPALPALAEIESLDAALSAVDPDDRAARQEITHRLRALMSKWQDLGGGRGDPDDEHLESASDSELFDLLDDELETP</sequence>
<evidence type="ECO:0000313" key="7">
    <source>
        <dbReference type="EMBL" id="MDT0347770.1"/>
    </source>
</evidence>
<keyword evidence="1" id="KW-0596">Phosphopantetheine</keyword>
<protein>
    <submittedName>
        <fullName evidence="7">Beta-ketoacyl reductase</fullName>
    </submittedName>
</protein>
<keyword evidence="4" id="KW-0511">Multifunctional enzyme</keyword>
<feature type="compositionally biased region" description="Acidic residues" evidence="5">
    <location>
        <begin position="247"/>
        <end position="259"/>
    </location>
</feature>
<evidence type="ECO:0000313" key="8">
    <source>
        <dbReference type="Proteomes" id="UP001183246"/>
    </source>
</evidence>
<dbReference type="Gene3D" id="1.10.1200.10">
    <property type="entry name" value="ACP-like"/>
    <property type="match status" value="1"/>
</dbReference>
<keyword evidence="3" id="KW-0808">Transferase</keyword>